<sequence length="108" mass="10475">MNQLEHPSAGSGAPPASITPGSTPAPNSTASPPAAPLIAAPVAPASSPIFAAPPSEPPTPNPGKYAPGNGNPGAVFLCKANASNPATDCTWLDYSISQTAKSSATSPA</sequence>
<name>A0A6A5USH4_9PLEO</name>
<protein>
    <submittedName>
        <fullName evidence="2">Uncharacterized protein</fullName>
    </submittedName>
</protein>
<dbReference type="Proteomes" id="UP000800036">
    <property type="component" value="Unassembled WGS sequence"/>
</dbReference>
<evidence type="ECO:0000313" key="3">
    <source>
        <dbReference type="Proteomes" id="UP000800036"/>
    </source>
</evidence>
<keyword evidence="3" id="KW-1185">Reference proteome</keyword>
<dbReference type="EMBL" id="ML976742">
    <property type="protein sequence ID" value="KAF1966732.1"/>
    <property type="molecule type" value="Genomic_DNA"/>
</dbReference>
<dbReference type="AlphaFoldDB" id="A0A6A5USH4"/>
<evidence type="ECO:0000313" key="2">
    <source>
        <dbReference type="EMBL" id="KAF1966732.1"/>
    </source>
</evidence>
<feature type="region of interest" description="Disordered" evidence="1">
    <location>
        <begin position="1"/>
        <end position="73"/>
    </location>
</feature>
<reference evidence="2" key="1">
    <citation type="journal article" date="2020" name="Stud. Mycol.">
        <title>101 Dothideomycetes genomes: a test case for predicting lifestyles and emergence of pathogens.</title>
        <authorList>
            <person name="Haridas S."/>
            <person name="Albert R."/>
            <person name="Binder M."/>
            <person name="Bloem J."/>
            <person name="Labutti K."/>
            <person name="Salamov A."/>
            <person name="Andreopoulos B."/>
            <person name="Baker S."/>
            <person name="Barry K."/>
            <person name="Bills G."/>
            <person name="Bluhm B."/>
            <person name="Cannon C."/>
            <person name="Castanera R."/>
            <person name="Culley D."/>
            <person name="Daum C."/>
            <person name="Ezra D."/>
            <person name="Gonzalez J."/>
            <person name="Henrissat B."/>
            <person name="Kuo A."/>
            <person name="Liang C."/>
            <person name="Lipzen A."/>
            <person name="Lutzoni F."/>
            <person name="Magnuson J."/>
            <person name="Mondo S."/>
            <person name="Nolan M."/>
            <person name="Ohm R."/>
            <person name="Pangilinan J."/>
            <person name="Park H.-J."/>
            <person name="Ramirez L."/>
            <person name="Alfaro M."/>
            <person name="Sun H."/>
            <person name="Tritt A."/>
            <person name="Yoshinaga Y."/>
            <person name="Zwiers L.-H."/>
            <person name="Turgeon B."/>
            <person name="Goodwin S."/>
            <person name="Spatafora J."/>
            <person name="Crous P."/>
            <person name="Grigoriev I."/>
        </authorList>
    </citation>
    <scope>NUCLEOTIDE SEQUENCE</scope>
    <source>
        <strain evidence="2">CBS 107.79</strain>
    </source>
</reference>
<evidence type="ECO:0000256" key="1">
    <source>
        <dbReference type="SAM" id="MobiDB-lite"/>
    </source>
</evidence>
<organism evidence="2 3">
    <name type="scientific">Bimuria novae-zelandiae CBS 107.79</name>
    <dbReference type="NCBI Taxonomy" id="1447943"/>
    <lineage>
        <taxon>Eukaryota</taxon>
        <taxon>Fungi</taxon>
        <taxon>Dikarya</taxon>
        <taxon>Ascomycota</taxon>
        <taxon>Pezizomycotina</taxon>
        <taxon>Dothideomycetes</taxon>
        <taxon>Pleosporomycetidae</taxon>
        <taxon>Pleosporales</taxon>
        <taxon>Massarineae</taxon>
        <taxon>Didymosphaeriaceae</taxon>
        <taxon>Bimuria</taxon>
    </lineage>
</organism>
<feature type="compositionally biased region" description="Low complexity" evidence="1">
    <location>
        <begin position="19"/>
        <end position="53"/>
    </location>
</feature>
<accession>A0A6A5USH4</accession>
<proteinExistence type="predicted"/>
<gene>
    <name evidence="2" type="ORF">BU23DRAFT_560004</name>
</gene>